<evidence type="ECO:0000259" key="1">
    <source>
        <dbReference type="Pfam" id="PF13456"/>
    </source>
</evidence>
<dbReference type="InterPro" id="IPR036397">
    <property type="entry name" value="RNaseH_sf"/>
</dbReference>
<dbReference type="InterPro" id="IPR053151">
    <property type="entry name" value="RNase_H-like"/>
</dbReference>
<dbReference type="SUPFAM" id="SSF53098">
    <property type="entry name" value="Ribonuclease H-like"/>
    <property type="match status" value="1"/>
</dbReference>
<accession>A0AAW2BID5</accession>
<dbReference type="GO" id="GO:0004523">
    <property type="term" value="F:RNA-DNA hybrid ribonuclease activity"/>
    <property type="evidence" value="ECO:0007669"/>
    <property type="project" value="InterPro"/>
</dbReference>
<dbReference type="Pfam" id="PF13456">
    <property type="entry name" value="RVT_3"/>
    <property type="match status" value="1"/>
</dbReference>
<reference evidence="2 3" key="1">
    <citation type="submission" date="2024-01" db="EMBL/GenBank/DDBJ databases">
        <title>A telomere-to-telomere, gap-free genome of sweet tea (Lithocarpus litseifolius).</title>
        <authorList>
            <person name="Zhou J."/>
        </authorList>
    </citation>
    <scope>NUCLEOTIDE SEQUENCE [LARGE SCALE GENOMIC DNA]</scope>
    <source>
        <strain evidence="2">Zhou-2022a</strain>
        <tissue evidence="2">Leaf</tissue>
    </source>
</reference>
<protein>
    <recommendedName>
        <fullName evidence="1">RNase H type-1 domain-containing protein</fullName>
    </recommendedName>
</protein>
<name>A0AAW2BID5_9ROSI</name>
<dbReference type="GO" id="GO:0003676">
    <property type="term" value="F:nucleic acid binding"/>
    <property type="evidence" value="ECO:0007669"/>
    <property type="project" value="InterPro"/>
</dbReference>
<dbReference type="InterPro" id="IPR044730">
    <property type="entry name" value="RNase_H-like_dom_plant"/>
</dbReference>
<sequence length="213" mass="23640">MWFNRNAVRQGKVRQTAAMILQKARLLLDEFQLANFQPSKSVMHDRGQWTNPSPQWYKVNVDGAVFESQQASGVGVIIRDHGGMVAAALSKKVLCPLGPLEVEAKALEEAVDFAWDVGIRDAHFECDSKMIVDAVLDVSCPQASIYNTITGIGQKVQAFRSFQFSHVKRTGNQLAHILAQHAKNIDNYVTWIEENPAFVKSALTQDVLLLSSS</sequence>
<dbReference type="PANTHER" id="PTHR47723:SF19">
    <property type="entry name" value="POLYNUCLEOTIDYL TRANSFERASE, RIBONUCLEASE H-LIKE SUPERFAMILY PROTEIN"/>
    <property type="match status" value="1"/>
</dbReference>
<dbReference type="AlphaFoldDB" id="A0AAW2BID5"/>
<dbReference type="PANTHER" id="PTHR47723">
    <property type="entry name" value="OS05G0353850 PROTEIN"/>
    <property type="match status" value="1"/>
</dbReference>
<gene>
    <name evidence="2" type="ORF">SO802_034259</name>
</gene>
<organism evidence="2 3">
    <name type="scientific">Lithocarpus litseifolius</name>
    <dbReference type="NCBI Taxonomy" id="425828"/>
    <lineage>
        <taxon>Eukaryota</taxon>
        <taxon>Viridiplantae</taxon>
        <taxon>Streptophyta</taxon>
        <taxon>Embryophyta</taxon>
        <taxon>Tracheophyta</taxon>
        <taxon>Spermatophyta</taxon>
        <taxon>Magnoliopsida</taxon>
        <taxon>eudicotyledons</taxon>
        <taxon>Gunneridae</taxon>
        <taxon>Pentapetalae</taxon>
        <taxon>rosids</taxon>
        <taxon>fabids</taxon>
        <taxon>Fagales</taxon>
        <taxon>Fagaceae</taxon>
        <taxon>Lithocarpus</taxon>
    </lineage>
</organism>
<feature type="domain" description="RNase H type-1" evidence="1">
    <location>
        <begin position="60"/>
        <end position="182"/>
    </location>
</feature>
<dbReference type="Gene3D" id="3.30.420.10">
    <property type="entry name" value="Ribonuclease H-like superfamily/Ribonuclease H"/>
    <property type="match status" value="1"/>
</dbReference>
<dbReference type="InterPro" id="IPR002156">
    <property type="entry name" value="RNaseH_domain"/>
</dbReference>
<dbReference type="InterPro" id="IPR012337">
    <property type="entry name" value="RNaseH-like_sf"/>
</dbReference>
<comment type="caution">
    <text evidence="2">The sequence shown here is derived from an EMBL/GenBank/DDBJ whole genome shotgun (WGS) entry which is preliminary data.</text>
</comment>
<keyword evidence="3" id="KW-1185">Reference proteome</keyword>
<dbReference type="EMBL" id="JAZDWU010000012">
    <property type="protein sequence ID" value="KAK9984734.1"/>
    <property type="molecule type" value="Genomic_DNA"/>
</dbReference>
<evidence type="ECO:0000313" key="2">
    <source>
        <dbReference type="EMBL" id="KAK9984734.1"/>
    </source>
</evidence>
<proteinExistence type="predicted"/>
<dbReference type="Proteomes" id="UP001459277">
    <property type="component" value="Unassembled WGS sequence"/>
</dbReference>
<dbReference type="CDD" id="cd06222">
    <property type="entry name" value="RNase_H_like"/>
    <property type="match status" value="1"/>
</dbReference>
<evidence type="ECO:0000313" key="3">
    <source>
        <dbReference type="Proteomes" id="UP001459277"/>
    </source>
</evidence>